<dbReference type="InterPro" id="IPR052578">
    <property type="entry name" value="PI_Transfer_CRAL-TRIO"/>
</dbReference>
<sequence>MYGLQEELLLTNIINTYNNDLNIIKHSLTKKSLLKDVLYVNKNDISTSTEHFNKIIQFRKKYNPELIKKKNIKKLLDTKSWYYAGFTKNKYPVLFCKVSNIDINNYIDIDDVIKLVVFIMEKSKKYEKLMVVYDFDECELTIGPKILNTVIKLIKILTVQYPNFLYKCYCINCSKLFYFSYKLISGVLDKETLTKIKIMEKKNNKLENTLNIWNHLKLDIETTSIEQYYGGCHEKYKYL</sequence>
<dbReference type="PANTHER" id="PTHR45824:SF29">
    <property type="entry name" value="GH16843P"/>
    <property type="match status" value="1"/>
</dbReference>
<dbReference type="PROSITE" id="PS50191">
    <property type="entry name" value="CRAL_TRIO"/>
    <property type="match status" value="1"/>
</dbReference>
<reference evidence="2" key="1">
    <citation type="journal article" date="2020" name="Nature">
        <title>Giant virus diversity and host interactions through global metagenomics.</title>
        <authorList>
            <person name="Schulz F."/>
            <person name="Roux S."/>
            <person name="Paez-Espino D."/>
            <person name="Jungbluth S."/>
            <person name="Walsh D.A."/>
            <person name="Denef V.J."/>
            <person name="McMahon K.D."/>
            <person name="Konstantinidis K.T."/>
            <person name="Eloe-Fadrosh E.A."/>
            <person name="Kyrpides N.C."/>
            <person name="Woyke T."/>
        </authorList>
    </citation>
    <scope>NUCLEOTIDE SEQUENCE</scope>
    <source>
        <strain evidence="2">GVMAG-M-3300025874-2</strain>
    </source>
</reference>
<protein>
    <recommendedName>
        <fullName evidence="1">CRAL-TRIO domain-containing protein</fullName>
    </recommendedName>
</protein>
<dbReference type="InterPro" id="IPR001251">
    <property type="entry name" value="CRAL-TRIO_dom"/>
</dbReference>
<dbReference type="Pfam" id="PF00650">
    <property type="entry name" value="CRAL_TRIO"/>
    <property type="match status" value="1"/>
</dbReference>
<evidence type="ECO:0000313" key="2">
    <source>
        <dbReference type="EMBL" id="QHU01595.1"/>
    </source>
</evidence>
<evidence type="ECO:0000259" key="1">
    <source>
        <dbReference type="PROSITE" id="PS50191"/>
    </source>
</evidence>
<dbReference type="SUPFAM" id="SSF52087">
    <property type="entry name" value="CRAL/TRIO domain"/>
    <property type="match status" value="1"/>
</dbReference>
<dbReference type="GO" id="GO:0008526">
    <property type="term" value="F:phosphatidylinositol transfer activity"/>
    <property type="evidence" value="ECO:0007669"/>
    <property type="project" value="TreeGrafter"/>
</dbReference>
<accession>A0A6C0J775</accession>
<dbReference type="AlphaFoldDB" id="A0A6C0J775"/>
<dbReference type="SMART" id="SM00516">
    <property type="entry name" value="SEC14"/>
    <property type="match status" value="1"/>
</dbReference>
<dbReference type="InterPro" id="IPR036865">
    <property type="entry name" value="CRAL-TRIO_dom_sf"/>
</dbReference>
<dbReference type="EMBL" id="MN740346">
    <property type="protein sequence ID" value="QHU01595.1"/>
    <property type="molecule type" value="Genomic_DNA"/>
</dbReference>
<organism evidence="2">
    <name type="scientific">viral metagenome</name>
    <dbReference type="NCBI Taxonomy" id="1070528"/>
    <lineage>
        <taxon>unclassified sequences</taxon>
        <taxon>metagenomes</taxon>
        <taxon>organismal metagenomes</taxon>
    </lineage>
</organism>
<proteinExistence type="predicted"/>
<dbReference type="PANTHER" id="PTHR45824">
    <property type="entry name" value="GH16843P"/>
    <property type="match status" value="1"/>
</dbReference>
<dbReference type="Gene3D" id="3.40.525.10">
    <property type="entry name" value="CRAL-TRIO lipid binding domain"/>
    <property type="match status" value="1"/>
</dbReference>
<name>A0A6C0J775_9ZZZZ</name>
<feature type="domain" description="CRAL-TRIO" evidence="1">
    <location>
        <begin position="71"/>
        <end position="237"/>
    </location>
</feature>
<dbReference type="CDD" id="cd00170">
    <property type="entry name" value="SEC14"/>
    <property type="match status" value="1"/>
</dbReference>